<dbReference type="EMBL" id="JACEFI010000026">
    <property type="protein sequence ID" value="KAH0592833.1"/>
    <property type="molecule type" value="Genomic_DNA"/>
</dbReference>
<name>A0A9P8S447_9HYPO</name>
<proteinExistence type="predicted"/>
<comment type="caution">
    <text evidence="2">The sequence shown here is derived from an EMBL/GenBank/DDBJ whole genome shotgun (WGS) entry which is preliminary data.</text>
</comment>
<feature type="region of interest" description="Disordered" evidence="1">
    <location>
        <begin position="37"/>
        <end position="85"/>
    </location>
</feature>
<accession>A0A9P8S447</accession>
<dbReference type="AlphaFoldDB" id="A0A9P8S447"/>
<feature type="region of interest" description="Disordered" evidence="1">
    <location>
        <begin position="1"/>
        <end position="21"/>
    </location>
</feature>
<organism evidence="2 3">
    <name type="scientific">Metarhizium humberi</name>
    <dbReference type="NCBI Taxonomy" id="2596975"/>
    <lineage>
        <taxon>Eukaryota</taxon>
        <taxon>Fungi</taxon>
        <taxon>Dikarya</taxon>
        <taxon>Ascomycota</taxon>
        <taxon>Pezizomycotina</taxon>
        <taxon>Sordariomycetes</taxon>
        <taxon>Hypocreomycetidae</taxon>
        <taxon>Hypocreales</taxon>
        <taxon>Clavicipitaceae</taxon>
        <taxon>Metarhizium</taxon>
    </lineage>
</organism>
<reference evidence="2 3" key="1">
    <citation type="submission" date="2020-07" db="EMBL/GenBank/DDBJ databases">
        <title>Metarhizium humberi genome.</title>
        <authorList>
            <person name="Lysoe E."/>
        </authorList>
    </citation>
    <scope>NUCLEOTIDE SEQUENCE [LARGE SCALE GENOMIC DNA]</scope>
    <source>
        <strain evidence="2 3">ESALQ1638</strain>
    </source>
</reference>
<dbReference type="Proteomes" id="UP000764110">
    <property type="component" value="Unassembled WGS sequence"/>
</dbReference>
<gene>
    <name evidence="2" type="ORF">MHUMG1_09478</name>
</gene>
<protein>
    <submittedName>
        <fullName evidence="2">Uncharacterized protein</fullName>
    </submittedName>
</protein>
<keyword evidence="3" id="KW-1185">Reference proteome</keyword>
<evidence type="ECO:0000313" key="3">
    <source>
        <dbReference type="Proteomes" id="UP000764110"/>
    </source>
</evidence>
<evidence type="ECO:0000256" key="1">
    <source>
        <dbReference type="SAM" id="MobiDB-lite"/>
    </source>
</evidence>
<feature type="compositionally biased region" description="Polar residues" evidence="1">
    <location>
        <begin position="1"/>
        <end position="13"/>
    </location>
</feature>
<sequence>MISRLASDTNNATGAGPIDDAAKNKAIEIVLEQYPEFQGPAIPETGQMDKSKTPQAGAKDSHACKRKRRPAFAQCSDPAPAPLSL</sequence>
<evidence type="ECO:0000313" key="2">
    <source>
        <dbReference type="EMBL" id="KAH0592833.1"/>
    </source>
</evidence>